<proteinExistence type="predicted"/>
<gene>
    <name evidence="2" type="ORF">MRATA1EN1_LOCUS10876</name>
</gene>
<evidence type="ECO:0000313" key="2">
    <source>
        <dbReference type="EMBL" id="CAI9161914.1"/>
    </source>
</evidence>
<dbReference type="Proteomes" id="UP001176941">
    <property type="component" value="Chromosome 20"/>
</dbReference>
<protein>
    <submittedName>
        <fullName evidence="2">Uncharacterized protein</fullName>
    </submittedName>
</protein>
<evidence type="ECO:0000256" key="1">
    <source>
        <dbReference type="SAM" id="MobiDB-lite"/>
    </source>
</evidence>
<dbReference type="EMBL" id="OX459956">
    <property type="protein sequence ID" value="CAI9161914.1"/>
    <property type="molecule type" value="Genomic_DNA"/>
</dbReference>
<feature type="compositionally biased region" description="Low complexity" evidence="1">
    <location>
        <begin position="1"/>
        <end position="14"/>
    </location>
</feature>
<feature type="compositionally biased region" description="Basic and acidic residues" evidence="1">
    <location>
        <begin position="22"/>
        <end position="33"/>
    </location>
</feature>
<feature type="region of interest" description="Disordered" evidence="1">
    <location>
        <begin position="1"/>
        <end position="57"/>
    </location>
</feature>
<organism evidence="2 3">
    <name type="scientific">Rangifer tarandus platyrhynchus</name>
    <name type="common">Svalbard reindeer</name>
    <dbReference type="NCBI Taxonomy" id="3082113"/>
    <lineage>
        <taxon>Eukaryota</taxon>
        <taxon>Metazoa</taxon>
        <taxon>Chordata</taxon>
        <taxon>Craniata</taxon>
        <taxon>Vertebrata</taxon>
        <taxon>Euteleostomi</taxon>
        <taxon>Mammalia</taxon>
        <taxon>Eutheria</taxon>
        <taxon>Laurasiatheria</taxon>
        <taxon>Artiodactyla</taxon>
        <taxon>Ruminantia</taxon>
        <taxon>Pecora</taxon>
        <taxon>Cervidae</taxon>
        <taxon>Odocoileinae</taxon>
        <taxon>Rangifer</taxon>
    </lineage>
</organism>
<evidence type="ECO:0000313" key="3">
    <source>
        <dbReference type="Proteomes" id="UP001176941"/>
    </source>
</evidence>
<feature type="region of interest" description="Disordered" evidence="1">
    <location>
        <begin position="73"/>
        <end position="97"/>
    </location>
</feature>
<feature type="compositionally biased region" description="Basic residues" evidence="1">
    <location>
        <begin position="40"/>
        <end position="49"/>
    </location>
</feature>
<accession>A0ABN8YK49</accession>
<sequence>MLGRAATAPTATAQAPPPPRHPQPDRDSARRVGTELPAPRRAHGRRRFRPAGGRGCFRDSAGRARALVRAVPAPVTRAQPHSPTGWPLLDSGDSLGL</sequence>
<reference evidence="2" key="1">
    <citation type="submission" date="2023-04" db="EMBL/GenBank/DDBJ databases">
        <authorList>
            <consortium name="ELIXIR-Norway"/>
        </authorList>
    </citation>
    <scope>NUCLEOTIDE SEQUENCE [LARGE SCALE GENOMIC DNA]</scope>
</reference>
<name>A0ABN8YK49_RANTA</name>
<keyword evidence="3" id="KW-1185">Reference proteome</keyword>